<sequence>MDIQVQRYGFWALPIAPLKVYNRANALLQGILDGIGGPTIPIFFAFLKKSLLYKNTKRDTSIAGISYGMLPRQRMDLFVPLNAHKQNDKTSSQFKKNQNFTDTDTKESNSDCGELPVIIVFPGYSWNNTAGLIQLYKPMAQTLCDTGVFVILPNLGLPGKTSLSEILEDMQLVVEWTVSNIGNSGGDPKQIHLLGFGAGAHMCSMYNVASALSGWEEIAPFASQTISKLLSNPNASAELVEWLRRLRRPVIPVAGLILISGVYSLEKQRKYEEQRCIETLSMSARLFDSIDYAEAWSPLNILVELRKRGIYIPNSMFAKRVLIIHGQKDSTFPLEMSQKLFQEFCLMDMDDVNMKVYANLRRIDPSVILSVQDASLARSFLEDISAALALDDSDNNTLQKESLERDDDHDVDDENEFDIREIKNKLSKNSLLSSDSGTENTI</sequence>
<dbReference type="PANTHER" id="PTHR48081:SF33">
    <property type="entry name" value="KYNURENINE FORMAMIDASE"/>
    <property type="match status" value="1"/>
</dbReference>
<proteinExistence type="predicted"/>
<feature type="domain" description="BD-FAE-like" evidence="3">
    <location>
        <begin position="113"/>
        <end position="342"/>
    </location>
</feature>
<evidence type="ECO:0000256" key="2">
    <source>
        <dbReference type="SAM" id="MobiDB-lite"/>
    </source>
</evidence>
<dbReference type="InterPro" id="IPR049492">
    <property type="entry name" value="BD-FAE-like_dom"/>
</dbReference>
<dbReference type="AlphaFoldDB" id="A0A2U1J6A7"/>
<evidence type="ECO:0000313" key="5">
    <source>
        <dbReference type="Proteomes" id="UP000245591"/>
    </source>
</evidence>
<feature type="region of interest" description="Disordered" evidence="2">
    <location>
        <begin position="88"/>
        <end position="107"/>
    </location>
</feature>
<dbReference type="Pfam" id="PF20434">
    <property type="entry name" value="BD-FAE"/>
    <property type="match status" value="1"/>
</dbReference>
<evidence type="ECO:0000259" key="3">
    <source>
        <dbReference type="Pfam" id="PF20434"/>
    </source>
</evidence>
<reference evidence="4 5" key="1">
    <citation type="journal article" date="2018" name="MBio">
        <title>Comparative Genomics Reveals the Core Gene Toolbox for the Fungus-Insect Symbiosis.</title>
        <authorList>
            <person name="Wang Y."/>
            <person name="Stata M."/>
            <person name="Wang W."/>
            <person name="Stajich J.E."/>
            <person name="White M.M."/>
            <person name="Moncalvo J.M."/>
        </authorList>
    </citation>
    <scope>NUCLEOTIDE SEQUENCE [LARGE SCALE GENOMIC DNA]</scope>
    <source>
        <strain evidence="4 5">AUS-126-30</strain>
    </source>
</reference>
<comment type="caution">
    <text evidence="4">The sequence shown here is derived from an EMBL/GenBank/DDBJ whole genome shotgun (WGS) entry which is preliminary data.</text>
</comment>
<gene>
    <name evidence="4" type="ORF">BB558_003329</name>
</gene>
<protein>
    <recommendedName>
        <fullName evidence="3">BD-FAE-like domain-containing protein</fullName>
    </recommendedName>
</protein>
<name>A0A2U1J6A7_SMIAN</name>
<evidence type="ECO:0000313" key="4">
    <source>
        <dbReference type="EMBL" id="PWA00601.1"/>
    </source>
</evidence>
<dbReference type="InterPro" id="IPR029058">
    <property type="entry name" value="AB_hydrolase_fold"/>
</dbReference>
<dbReference type="GO" id="GO:0004061">
    <property type="term" value="F:arylformamidase activity"/>
    <property type="evidence" value="ECO:0007669"/>
    <property type="project" value="TreeGrafter"/>
</dbReference>
<accession>A0A2U1J6A7</accession>
<dbReference type="PANTHER" id="PTHR48081">
    <property type="entry name" value="AB HYDROLASE SUPERFAMILY PROTEIN C4A8.06C"/>
    <property type="match status" value="1"/>
</dbReference>
<keyword evidence="5" id="KW-1185">Reference proteome</keyword>
<keyword evidence="1" id="KW-0378">Hydrolase</keyword>
<dbReference type="Proteomes" id="UP000245591">
    <property type="component" value="Unassembled WGS sequence"/>
</dbReference>
<dbReference type="SUPFAM" id="SSF53474">
    <property type="entry name" value="alpha/beta-Hydrolases"/>
    <property type="match status" value="1"/>
</dbReference>
<dbReference type="Gene3D" id="3.40.50.1820">
    <property type="entry name" value="alpha/beta hydrolase"/>
    <property type="match status" value="1"/>
</dbReference>
<feature type="compositionally biased region" description="Polar residues" evidence="2">
    <location>
        <begin position="89"/>
        <end position="102"/>
    </location>
</feature>
<evidence type="ECO:0000256" key="1">
    <source>
        <dbReference type="ARBA" id="ARBA00022801"/>
    </source>
</evidence>
<organism evidence="4 5">
    <name type="scientific">Smittium angustum</name>
    <dbReference type="NCBI Taxonomy" id="133377"/>
    <lineage>
        <taxon>Eukaryota</taxon>
        <taxon>Fungi</taxon>
        <taxon>Fungi incertae sedis</taxon>
        <taxon>Zoopagomycota</taxon>
        <taxon>Kickxellomycotina</taxon>
        <taxon>Harpellomycetes</taxon>
        <taxon>Harpellales</taxon>
        <taxon>Legeriomycetaceae</taxon>
        <taxon>Smittium</taxon>
    </lineage>
</organism>
<dbReference type="InterPro" id="IPR050300">
    <property type="entry name" value="GDXG_lipolytic_enzyme"/>
</dbReference>
<dbReference type="EMBL" id="MBFU01000324">
    <property type="protein sequence ID" value="PWA00601.1"/>
    <property type="molecule type" value="Genomic_DNA"/>
</dbReference>